<evidence type="ECO:0000256" key="11">
    <source>
        <dbReference type="ARBA" id="ARBA00022960"/>
    </source>
</evidence>
<evidence type="ECO:0000256" key="14">
    <source>
        <dbReference type="ARBA" id="ARBA00030398"/>
    </source>
</evidence>
<keyword evidence="17 18" id="KW-0132">Cell division</keyword>
<dbReference type="Gene3D" id="3.90.190.20">
    <property type="entry name" value="Mur ligase, C-terminal domain"/>
    <property type="match status" value="1"/>
</dbReference>
<dbReference type="Gene3D" id="3.40.50.720">
    <property type="entry name" value="NAD(P)-binding Rossmann-like Domain"/>
    <property type="match status" value="1"/>
</dbReference>
<comment type="catalytic activity">
    <reaction evidence="16 17 18">
        <text>UDP-N-acetyl-alpha-D-muramoyl-L-alanine + D-glutamate + ATP = UDP-N-acetyl-alpha-D-muramoyl-L-alanyl-D-glutamate + ADP + phosphate + H(+)</text>
        <dbReference type="Rhea" id="RHEA:16429"/>
        <dbReference type="ChEBI" id="CHEBI:15378"/>
        <dbReference type="ChEBI" id="CHEBI:29986"/>
        <dbReference type="ChEBI" id="CHEBI:30616"/>
        <dbReference type="ChEBI" id="CHEBI:43474"/>
        <dbReference type="ChEBI" id="CHEBI:83898"/>
        <dbReference type="ChEBI" id="CHEBI:83900"/>
        <dbReference type="ChEBI" id="CHEBI:456216"/>
        <dbReference type="EC" id="6.3.2.9"/>
    </reaction>
</comment>
<dbReference type="Proteomes" id="UP000095350">
    <property type="component" value="Unassembled WGS sequence"/>
</dbReference>
<dbReference type="GO" id="GO:0005524">
    <property type="term" value="F:ATP binding"/>
    <property type="evidence" value="ECO:0007669"/>
    <property type="project" value="UniProtKB-UniRule"/>
</dbReference>
<comment type="function">
    <text evidence="1 17 18">Cell wall formation. Catalyzes the addition of glutamate to the nucleotide precursor UDP-N-acetylmuramoyl-L-alanine (UMA).</text>
</comment>
<dbReference type="STRING" id="166486.ERS852572_01836"/>
<evidence type="ECO:0000256" key="8">
    <source>
        <dbReference type="ARBA" id="ARBA00022598"/>
    </source>
</evidence>
<evidence type="ECO:0000313" key="21">
    <source>
        <dbReference type="EMBL" id="CUN08360.1"/>
    </source>
</evidence>
<evidence type="ECO:0000256" key="4">
    <source>
        <dbReference type="ARBA" id="ARBA00010416"/>
    </source>
</evidence>
<sequence>MDLTGKQVLVAGLGKSGIAAGALLKKMGCMVCLFDGNEKFDRSAWEKTYPVFSDCPLWIGELPDAAVQEMELAVVSPGIPLDTPVILKLQAAGVPVVGEAELAYRFEKGRVAAITGTNGKTTTTTLVGEILKKCYPEVFVAGNIGIPYTSIVEKTTEQTVTVTEISSFQLETMETFHPSVSAILNITPDHLDRHHTMEAYIRAKEGITKCQTKEDTCVLNYEDEILRKFAETLKVNVLFFSSKRPLEEGIYLQENTIWIAGKETERQRLIDVGELKLLGIHNYENVMAASGTALCMGAPIDVVQRVLKEFWGVKHRIEFVRDLQGVLYYNDSKATNPDAAIRGIGSMNRKTLLIGGGYDKNLEFDAWIESFDGKVKCLLLIGQTKDKIAVCARKHGFENIVCCDTLNEAVNICYRLAKPGEAVLLSPACASWGDFKDYTQRGELFRQYVMELPE</sequence>
<dbReference type="SUPFAM" id="SSF53623">
    <property type="entry name" value="MurD-like peptide ligases, catalytic domain"/>
    <property type="match status" value="1"/>
</dbReference>
<dbReference type="EC" id="6.3.2.9" evidence="5 17"/>
<keyword evidence="10 17" id="KW-0067">ATP-binding</keyword>
<dbReference type="AlphaFoldDB" id="A0A173U1I9"/>
<keyword evidence="13 17" id="KW-0961">Cell wall biogenesis/degradation</keyword>
<keyword evidence="11 17" id="KW-0133">Cell shape</keyword>
<comment type="similarity">
    <text evidence="4 17">Belongs to the MurCDEF family.</text>
</comment>
<keyword evidence="9 17" id="KW-0547">Nucleotide-binding</keyword>
<dbReference type="OrthoDB" id="9809796at2"/>
<dbReference type="Pfam" id="PF02875">
    <property type="entry name" value="Mur_ligase_C"/>
    <property type="match status" value="1"/>
</dbReference>
<reference evidence="21 22" key="1">
    <citation type="submission" date="2015-09" db="EMBL/GenBank/DDBJ databases">
        <authorList>
            <consortium name="Pathogen Informatics"/>
        </authorList>
    </citation>
    <scope>NUCLEOTIDE SEQUENCE [LARGE SCALE GENOMIC DNA]</scope>
    <source>
        <strain evidence="21 22">2789STDY5834960</strain>
    </source>
</reference>
<dbReference type="SUPFAM" id="SSF51984">
    <property type="entry name" value="MurCD N-terminal domain"/>
    <property type="match status" value="1"/>
</dbReference>
<accession>A0A173U1I9</accession>
<evidence type="ECO:0000256" key="3">
    <source>
        <dbReference type="ARBA" id="ARBA00004752"/>
    </source>
</evidence>
<dbReference type="Gene3D" id="3.40.1190.10">
    <property type="entry name" value="Mur-like, catalytic domain"/>
    <property type="match status" value="1"/>
</dbReference>
<proteinExistence type="inferred from homology"/>
<evidence type="ECO:0000256" key="7">
    <source>
        <dbReference type="ARBA" id="ARBA00022490"/>
    </source>
</evidence>
<evidence type="ECO:0000256" key="6">
    <source>
        <dbReference type="ARBA" id="ARBA00015655"/>
    </source>
</evidence>
<dbReference type="GO" id="GO:0071555">
    <property type="term" value="P:cell wall organization"/>
    <property type="evidence" value="ECO:0007669"/>
    <property type="project" value="UniProtKB-KW"/>
</dbReference>
<evidence type="ECO:0000259" key="19">
    <source>
        <dbReference type="Pfam" id="PF02875"/>
    </source>
</evidence>
<dbReference type="UniPathway" id="UPA00219"/>
<dbReference type="GO" id="GO:0008764">
    <property type="term" value="F:UDP-N-acetylmuramoylalanine-D-glutamate ligase activity"/>
    <property type="evidence" value="ECO:0007669"/>
    <property type="project" value="UniProtKB-UniRule"/>
</dbReference>
<comment type="pathway">
    <text evidence="3 17 18">Cell wall biogenesis; peptidoglycan biosynthesis.</text>
</comment>
<evidence type="ECO:0000256" key="18">
    <source>
        <dbReference type="RuleBase" id="RU003664"/>
    </source>
</evidence>
<protein>
    <recommendedName>
        <fullName evidence="6 17">UDP-N-acetylmuramoylalanine--D-glutamate ligase</fullName>
        <ecNumber evidence="5 17">6.3.2.9</ecNumber>
    </recommendedName>
    <alternativeName>
        <fullName evidence="15 17">D-glutamic acid-adding enzyme</fullName>
    </alternativeName>
    <alternativeName>
        <fullName evidence="14 17">UDP-N-acetylmuramoyl-L-alanyl-D-glutamate synthetase</fullName>
    </alternativeName>
</protein>
<comment type="subcellular location">
    <subcellularLocation>
        <location evidence="2 17 18">Cytoplasm</location>
    </subcellularLocation>
</comment>
<feature type="binding site" evidence="17">
    <location>
        <begin position="116"/>
        <end position="122"/>
    </location>
    <ligand>
        <name>ATP</name>
        <dbReference type="ChEBI" id="CHEBI:30616"/>
    </ligand>
</feature>
<keyword evidence="12 17" id="KW-0573">Peptidoglycan synthesis</keyword>
<dbReference type="InterPro" id="IPR005762">
    <property type="entry name" value="MurD"/>
</dbReference>
<keyword evidence="17 18" id="KW-0131">Cell cycle</keyword>
<dbReference type="EMBL" id="CYXZ01000012">
    <property type="protein sequence ID" value="CUN08360.1"/>
    <property type="molecule type" value="Genomic_DNA"/>
</dbReference>
<evidence type="ECO:0000256" key="5">
    <source>
        <dbReference type="ARBA" id="ARBA00012212"/>
    </source>
</evidence>
<evidence type="ECO:0000256" key="12">
    <source>
        <dbReference type="ARBA" id="ARBA00022984"/>
    </source>
</evidence>
<evidence type="ECO:0000256" key="13">
    <source>
        <dbReference type="ARBA" id="ARBA00023316"/>
    </source>
</evidence>
<dbReference type="GO" id="GO:0005737">
    <property type="term" value="C:cytoplasm"/>
    <property type="evidence" value="ECO:0007669"/>
    <property type="project" value="UniProtKB-SubCell"/>
</dbReference>
<evidence type="ECO:0000256" key="10">
    <source>
        <dbReference type="ARBA" id="ARBA00022840"/>
    </source>
</evidence>
<evidence type="ECO:0000313" key="22">
    <source>
        <dbReference type="Proteomes" id="UP000095350"/>
    </source>
</evidence>
<dbReference type="GO" id="GO:0008360">
    <property type="term" value="P:regulation of cell shape"/>
    <property type="evidence" value="ECO:0007669"/>
    <property type="project" value="UniProtKB-KW"/>
</dbReference>
<dbReference type="GO" id="GO:0051301">
    <property type="term" value="P:cell division"/>
    <property type="evidence" value="ECO:0007669"/>
    <property type="project" value="UniProtKB-KW"/>
</dbReference>
<dbReference type="PANTHER" id="PTHR43692">
    <property type="entry name" value="UDP-N-ACETYLMURAMOYLALANINE--D-GLUTAMATE LIGASE"/>
    <property type="match status" value="1"/>
</dbReference>
<dbReference type="PANTHER" id="PTHR43692:SF1">
    <property type="entry name" value="UDP-N-ACETYLMURAMOYLALANINE--D-GLUTAMATE LIGASE"/>
    <property type="match status" value="1"/>
</dbReference>
<dbReference type="GO" id="GO:0009252">
    <property type="term" value="P:peptidoglycan biosynthetic process"/>
    <property type="evidence" value="ECO:0007669"/>
    <property type="project" value="UniProtKB-UniRule"/>
</dbReference>
<feature type="domain" description="Mur ligase central" evidence="20">
    <location>
        <begin position="114"/>
        <end position="292"/>
    </location>
</feature>
<evidence type="ECO:0000256" key="15">
    <source>
        <dbReference type="ARBA" id="ARBA00032324"/>
    </source>
</evidence>
<dbReference type="InterPro" id="IPR004101">
    <property type="entry name" value="Mur_ligase_C"/>
</dbReference>
<organism evidence="21 22">
    <name type="scientific">Roseburia intestinalis</name>
    <dbReference type="NCBI Taxonomy" id="166486"/>
    <lineage>
        <taxon>Bacteria</taxon>
        <taxon>Bacillati</taxon>
        <taxon>Bacillota</taxon>
        <taxon>Clostridia</taxon>
        <taxon>Lachnospirales</taxon>
        <taxon>Lachnospiraceae</taxon>
        <taxon>Roseburia</taxon>
    </lineage>
</organism>
<name>A0A173U1I9_9FIRM</name>
<dbReference type="InterPro" id="IPR013221">
    <property type="entry name" value="Mur_ligase_cen"/>
</dbReference>
<feature type="domain" description="Mur ligase C-terminal" evidence="19">
    <location>
        <begin position="315"/>
        <end position="429"/>
    </location>
</feature>
<dbReference type="InterPro" id="IPR036565">
    <property type="entry name" value="Mur-like_cat_sf"/>
</dbReference>
<evidence type="ECO:0000256" key="2">
    <source>
        <dbReference type="ARBA" id="ARBA00004496"/>
    </source>
</evidence>
<dbReference type="HAMAP" id="MF_00639">
    <property type="entry name" value="MurD"/>
    <property type="match status" value="1"/>
</dbReference>
<evidence type="ECO:0000256" key="1">
    <source>
        <dbReference type="ARBA" id="ARBA00002734"/>
    </source>
</evidence>
<gene>
    <name evidence="21" type="primary">murD_2</name>
    <name evidence="17" type="synonym">murD</name>
    <name evidence="21" type="ORF">ERS852572_01836</name>
</gene>
<evidence type="ECO:0000259" key="20">
    <source>
        <dbReference type="Pfam" id="PF08245"/>
    </source>
</evidence>
<keyword evidence="7 17" id="KW-0963">Cytoplasm</keyword>
<dbReference type="Pfam" id="PF08245">
    <property type="entry name" value="Mur_ligase_M"/>
    <property type="match status" value="1"/>
</dbReference>
<keyword evidence="8 17" id="KW-0436">Ligase</keyword>
<evidence type="ECO:0000256" key="9">
    <source>
        <dbReference type="ARBA" id="ARBA00022741"/>
    </source>
</evidence>
<dbReference type="PaxDb" id="166486-ERS852572_01836"/>
<evidence type="ECO:0000256" key="17">
    <source>
        <dbReference type="HAMAP-Rule" id="MF_00639"/>
    </source>
</evidence>
<evidence type="ECO:0000256" key="16">
    <source>
        <dbReference type="ARBA" id="ARBA00047632"/>
    </source>
</evidence>
<dbReference type="NCBIfam" id="TIGR01087">
    <property type="entry name" value="murD"/>
    <property type="match status" value="1"/>
</dbReference>
<dbReference type="RefSeq" id="WP_055194311.1">
    <property type="nucleotide sequence ID" value="NZ_CABIYH010000012.1"/>
</dbReference>
<dbReference type="SUPFAM" id="SSF53244">
    <property type="entry name" value="MurD-like peptide ligases, peptide-binding domain"/>
    <property type="match status" value="1"/>
</dbReference>
<dbReference type="Pfam" id="PF21799">
    <property type="entry name" value="MurD-like_N"/>
    <property type="match status" value="1"/>
</dbReference>
<dbReference type="InterPro" id="IPR036615">
    <property type="entry name" value="Mur_ligase_C_dom_sf"/>
</dbReference>